<dbReference type="Proteomes" id="UP001333996">
    <property type="component" value="Unassembled WGS sequence"/>
</dbReference>
<reference evidence="1" key="1">
    <citation type="submission" date="2024-01" db="EMBL/GenBank/DDBJ databases">
        <title>First draft genome sequence data of TA4-1, the type strain of Gram-positive actinobacterium Streptomyces chiangmaiensis.</title>
        <authorList>
            <person name="Yasawong M."/>
            <person name="Nantapong N."/>
        </authorList>
    </citation>
    <scope>NUCLEOTIDE SEQUENCE</scope>
    <source>
        <strain evidence="1">TA4-1</strain>
    </source>
</reference>
<protein>
    <submittedName>
        <fullName evidence="1">Uncharacterized protein</fullName>
    </submittedName>
</protein>
<sequence length="149" mass="15656">MSRDRNGGSHRDEGQIADGLAYVCEHVDLVRAALERGPADGPVRLDVLLAALRAGEDPSALLENVHRALRAAQDALGIFGATRGVGSLSAGSVSVLTPPGVAADRPYEPVLLCPRADRPCARYAWPEPNSDDPVCQVSGAPLRRTTLAP</sequence>
<dbReference type="EMBL" id="JAYWVC010000681">
    <property type="protein sequence ID" value="MED7829056.1"/>
    <property type="molecule type" value="Genomic_DNA"/>
</dbReference>
<name>A0ABU7FY57_9ACTN</name>
<dbReference type="RefSeq" id="WP_329513336.1">
    <property type="nucleotide sequence ID" value="NZ_BAAAYZ010000075.1"/>
</dbReference>
<keyword evidence="2" id="KW-1185">Reference proteome</keyword>
<organism evidence="1 2">
    <name type="scientific">Streptomyces chiangmaiensis</name>
    <dbReference type="NCBI Taxonomy" id="766497"/>
    <lineage>
        <taxon>Bacteria</taxon>
        <taxon>Bacillati</taxon>
        <taxon>Actinomycetota</taxon>
        <taxon>Actinomycetes</taxon>
        <taxon>Kitasatosporales</taxon>
        <taxon>Streptomycetaceae</taxon>
        <taxon>Streptomyces</taxon>
    </lineage>
</organism>
<comment type="caution">
    <text evidence="1">The sequence shown here is derived from an EMBL/GenBank/DDBJ whole genome shotgun (WGS) entry which is preliminary data.</text>
</comment>
<evidence type="ECO:0000313" key="1">
    <source>
        <dbReference type="EMBL" id="MED7829056.1"/>
    </source>
</evidence>
<accession>A0ABU7FY57</accession>
<proteinExistence type="predicted"/>
<gene>
    <name evidence="1" type="ORF">VXC91_46395</name>
</gene>
<evidence type="ECO:0000313" key="2">
    <source>
        <dbReference type="Proteomes" id="UP001333996"/>
    </source>
</evidence>